<dbReference type="SMART" id="SM00980">
    <property type="entry name" value="THAP"/>
    <property type="match status" value="1"/>
</dbReference>
<dbReference type="GeneTree" id="ENSGT00940000177500"/>
<organism evidence="15 16">
    <name type="scientific">Oryzias melastigma</name>
    <name type="common">Marine medaka</name>
    <dbReference type="NCBI Taxonomy" id="30732"/>
    <lineage>
        <taxon>Eukaryota</taxon>
        <taxon>Metazoa</taxon>
        <taxon>Chordata</taxon>
        <taxon>Craniata</taxon>
        <taxon>Vertebrata</taxon>
        <taxon>Euteleostomi</taxon>
        <taxon>Actinopterygii</taxon>
        <taxon>Neopterygii</taxon>
        <taxon>Teleostei</taxon>
        <taxon>Neoteleostei</taxon>
        <taxon>Acanthomorphata</taxon>
        <taxon>Ovalentaria</taxon>
        <taxon>Atherinomorphae</taxon>
        <taxon>Beloniformes</taxon>
        <taxon>Adrianichthyidae</taxon>
        <taxon>Oryziinae</taxon>
        <taxon>Oryzias</taxon>
    </lineage>
</organism>
<comment type="function">
    <text evidence="13">DNA-binding transcription regulator that regulates endothelial cell proliferation and G1/S cell-cycle progression. Specifically binds the 5'-[AT]NTNN[GT]GGCA[AGT]-3' core DNA sequence and acts by modulating expression of pRB-E2F cell-cycle target genes.</text>
</comment>
<dbReference type="InterPro" id="IPR006612">
    <property type="entry name" value="THAP_Znf"/>
</dbReference>
<dbReference type="InterPro" id="IPR026516">
    <property type="entry name" value="THAP1/10"/>
</dbReference>
<evidence type="ECO:0000256" key="3">
    <source>
        <dbReference type="ARBA" id="ARBA00022723"/>
    </source>
</evidence>
<evidence type="ECO:0000313" key="16">
    <source>
        <dbReference type="Proteomes" id="UP000261560"/>
    </source>
</evidence>
<reference evidence="15" key="1">
    <citation type="submission" date="2025-08" db="UniProtKB">
        <authorList>
            <consortium name="Ensembl"/>
        </authorList>
    </citation>
    <scope>IDENTIFICATION</scope>
</reference>
<dbReference type="STRING" id="30732.ENSOMEP00000014824"/>
<dbReference type="GO" id="GO:0005654">
    <property type="term" value="C:nucleoplasm"/>
    <property type="evidence" value="ECO:0007669"/>
    <property type="project" value="UniProtKB-SubCell"/>
</dbReference>
<dbReference type="GO" id="GO:0008270">
    <property type="term" value="F:zinc ion binding"/>
    <property type="evidence" value="ECO:0007669"/>
    <property type="project" value="UniProtKB-KW"/>
</dbReference>
<evidence type="ECO:0000256" key="7">
    <source>
        <dbReference type="ARBA" id="ARBA00023054"/>
    </source>
</evidence>
<comment type="subcellular location">
    <subcellularLocation>
        <location evidence="1 13">Nucleus</location>
        <location evidence="1 13">Nucleoplasm</location>
    </subcellularLocation>
</comment>
<keyword evidence="16" id="KW-1185">Reference proteome</keyword>
<evidence type="ECO:0000259" key="14">
    <source>
        <dbReference type="PROSITE" id="PS50950"/>
    </source>
</evidence>
<keyword evidence="6 13" id="KW-0805">Transcription regulation</keyword>
<evidence type="ECO:0000256" key="11">
    <source>
        <dbReference type="ARBA" id="ARBA00023306"/>
    </source>
</evidence>
<evidence type="ECO:0000256" key="5">
    <source>
        <dbReference type="ARBA" id="ARBA00022833"/>
    </source>
</evidence>
<evidence type="ECO:0000256" key="9">
    <source>
        <dbReference type="ARBA" id="ARBA00023163"/>
    </source>
</evidence>
<keyword evidence="3" id="KW-0479">Metal-binding</keyword>
<keyword evidence="9 13" id="KW-0804">Transcription</keyword>
<keyword evidence="7 13" id="KW-0175">Coiled coil</keyword>
<evidence type="ECO:0000256" key="8">
    <source>
        <dbReference type="ARBA" id="ARBA00023125"/>
    </source>
</evidence>
<protein>
    <recommendedName>
        <fullName evidence="13">THAP domain-containing protein 1</fullName>
    </recommendedName>
</protein>
<proteinExistence type="inferred from homology"/>
<dbReference type="AlphaFoldDB" id="A0A3B3CB40"/>
<dbReference type="GO" id="GO:0001935">
    <property type="term" value="P:endothelial cell proliferation"/>
    <property type="evidence" value="ECO:0007669"/>
    <property type="project" value="UniProtKB-UniRule"/>
</dbReference>
<dbReference type="GO" id="GO:0043565">
    <property type="term" value="F:sequence-specific DNA binding"/>
    <property type="evidence" value="ECO:0007669"/>
    <property type="project" value="UniProtKB-UniRule"/>
</dbReference>
<keyword evidence="4 12" id="KW-0863">Zinc-finger</keyword>
<name>A0A3B3CB40_ORYME</name>
<sequence>CPAHHCSVPFCSNNKQKVPYMSSYSIPNDKGLRARWVRAIRRDEGKAFRVLYGSTYVCSHHFCPEEIYTCPSGRKRLKKDAVPSRFSWNNWVCSSKRPRLHPSAISWLVFPQTFAEFSSI</sequence>
<evidence type="ECO:0000256" key="6">
    <source>
        <dbReference type="ARBA" id="ARBA00023015"/>
    </source>
</evidence>
<dbReference type="Pfam" id="PF05485">
    <property type="entry name" value="THAP"/>
    <property type="match status" value="1"/>
</dbReference>
<evidence type="ECO:0000256" key="13">
    <source>
        <dbReference type="RuleBase" id="RU369073"/>
    </source>
</evidence>
<evidence type="ECO:0000256" key="2">
    <source>
        <dbReference type="ARBA" id="ARBA00006177"/>
    </source>
</evidence>
<evidence type="ECO:0000256" key="1">
    <source>
        <dbReference type="ARBA" id="ARBA00004642"/>
    </source>
</evidence>
<feature type="domain" description="THAP-type" evidence="14">
    <location>
        <begin position="1"/>
        <end position="86"/>
    </location>
</feature>
<keyword evidence="5" id="KW-0862">Zinc</keyword>
<keyword evidence="11 13" id="KW-0131">Cell cycle</keyword>
<reference evidence="15" key="2">
    <citation type="submission" date="2025-09" db="UniProtKB">
        <authorList>
            <consortium name="Ensembl"/>
        </authorList>
    </citation>
    <scope>IDENTIFICATION</scope>
</reference>
<dbReference type="PaxDb" id="30732-ENSOMEP00000014824"/>
<dbReference type="OMA" id="WVCSSKR"/>
<keyword evidence="8 12" id="KW-0238">DNA-binding</keyword>
<dbReference type="Proteomes" id="UP000261560">
    <property type="component" value="Unplaced"/>
</dbReference>
<dbReference type="GO" id="GO:0003700">
    <property type="term" value="F:DNA-binding transcription factor activity"/>
    <property type="evidence" value="ECO:0007669"/>
    <property type="project" value="UniProtKB-UniRule"/>
</dbReference>
<dbReference type="SUPFAM" id="SSF57716">
    <property type="entry name" value="Glucocorticoid receptor-like (DNA-binding domain)"/>
    <property type="match status" value="1"/>
</dbReference>
<dbReference type="PANTHER" id="PTHR46600">
    <property type="entry name" value="THAP DOMAIN-CONTAINING"/>
    <property type="match status" value="1"/>
</dbReference>
<keyword evidence="10 13" id="KW-0539">Nucleus</keyword>
<comment type="similarity">
    <text evidence="2 13">Belongs to the THAP1 family.</text>
</comment>
<dbReference type="Ensembl" id="ENSOMET00000022829.1">
    <property type="protein sequence ID" value="ENSOMEP00000014824.1"/>
    <property type="gene ID" value="ENSOMEG00000016357.1"/>
</dbReference>
<evidence type="ECO:0000256" key="12">
    <source>
        <dbReference type="PROSITE-ProRule" id="PRU00309"/>
    </source>
</evidence>
<evidence type="ECO:0000256" key="4">
    <source>
        <dbReference type="ARBA" id="ARBA00022771"/>
    </source>
</evidence>
<evidence type="ECO:0000256" key="10">
    <source>
        <dbReference type="ARBA" id="ARBA00023242"/>
    </source>
</evidence>
<dbReference type="PANTHER" id="PTHR46600:SF1">
    <property type="entry name" value="THAP DOMAIN-CONTAINING PROTEIN 1"/>
    <property type="match status" value="1"/>
</dbReference>
<evidence type="ECO:0000313" key="15">
    <source>
        <dbReference type="Ensembl" id="ENSOMEP00000014824.1"/>
    </source>
</evidence>
<dbReference type="PROSITE" id="PS50950">
    <property type="entry name" value="ZF_THAP"/>
    <property type="match status" value="1"/>
</dbReference>
<accession>A0A3B3CB40</accession>